<protein>
    <submittedName>
        <fullName evidence="1">Uncharacterized protein</fullName>
    </submittedName>
</protein>
<reference evidence="1 2" key="1">
    <citation type="journal article" date="2022" name="Nat. Ecol. Evol.">
        <title>A masculinizing supergene underlies an exaggerated male reproductive morph in a spider.</title>
        <authorList>
            <person name="Hendrickx F."/>
            <person name="De Corte Z."/>
            <person name="Sonet G."/>
            <person name="Van Belleghem S.M."/>
            <person name="Kostlbacher S."/>
            <person name="Vangestel C."/>
        </authorList>
    </citation>
    <scope>NUCLEOTIDE SEQUENCE [LARGE SCALE GENOMIC DNA]</scope>
    <source>
        <strain evidence="1">W744_W776</strain>
    </source>
</reference>
<sequence length="66" mass="7766">MSILLLQNCFDSPHAVQFFFIFAIHHLQTTYSSTSRFTMSILLLQNSFDSPHADQFFFIFSIHHLQ</sequence>
<organism evidence="1 2">
    <name type="scientific">Oedothorax gibbosus</name>
    <dbReference type="NCBI Taxonomy" id="931172"/>
    <lineage>
        <taxon>Eukaryota</taxon>
        <taxon>Metazoa</taxon>
        <taxon>Ecdysozoa</taxon>
        <taxon>Arthropoda</taxon>
        <taxon>Chelicerata</taxon>
        <taxon>Arachnida</taxon>
        <taxon>Araneae</taxon>
        <taxon>Araneomorphae</taxon>
        <taxon>Entelegynae</taxon>
        <taxon>Araneoidea</taxon>
        <taxon>Linyphiidae</taxon>
        <taxon>Erigoninae</taxon>
        <taxon>Oedothorax</taxon>
    </lineage>
</organism>
<gene>
    <name evidence="1" type="ORF">JTE90_005125</name>
</gene>
<accession>A0AAV6UPE5</accession>
<comment type="caution">
    <text evidence="1">The sequence shown here is derived from an EMBL/GenBank/DDBJ whole genome shotgun (WGS) entry which is preliminary data.</text>
</comment>
<dbReference type="AlphaFoldDB" id="A0AAV6UPE5"/>
<proteinExistence type="predicted"/>
<name>A0AAV6UPE5_9ARAC</name>
<evidence type="ECO:0000313" key="1">
    <source>
        <dbReference type="EMBL" id="KAG8185146.1"/>
    </source>
</evidence>
<evidence type="ECO:0000313" key="2">
    <source>
        <dbReference type="Proteomes" id="UP000827092"/>
    </source>
</evidence>
<dbReference type="EMBL" id="JAFNEN010000344">
    <property type="protein sequence ID" value="KAG8185146.1"/>
    <property type="molecule type" value="Genomic_DNA"/>
</dbReference>
<keyword evidence="2" id="KW-1185">Reference proteome</keyword>
<dbReference type="Proteomes" id="UP000827092">
    <property type="component" value="Unassembled WGS sequence"/>
</dbReference>